<keyword evidence="2" id="KW-0479">Metal-binding</keyword>
<dbReference type="PATRIC" id="fig|1132509.6.peg.2790"/>
<dbReference type="EMBL" id="AOMB01000033">
    <property type="protein sequence ID" value="EMA37732.1"/>
    <property type="molecule type" value="Genomic_DNA"/>
</dbReference>
<dbReference type="InterPro" id="IPR003785">
    <property type="entry name" value="Creatininase/forma_Hydrolase"/>
</dbReference>
<evidence type="ECO:0000256" key="4">
    <source>
        <dbReference type="ARBA" id="ARBA00022833"/>
    </source>
</evidence>
<keyword evidence="6" id="KW-1185">Reference proteome</keyword>
<dbReference type="GO" id="GO:0016811">
    <property type="term" value="F:hydrolase activity, acting on carbon-nitrogen (but not peptide) bonds, in linear amides"/>
    <property type="evidence" value="ECO:0007669"/>
    <property type="project" value="TreeGrafter"/>
</dbReference>
<proteinExistence type="predicted"/>
<dbReference type="SUPFAM" id="SSF102215">
    <property type="entry name" value="Creatininase"/>
    <property type="match status" value="1"/>
</dbReference>
<dbReference type="Proteomes" id="UP000011566">
    <property type="component" value="Unassembled WGS sequence"/>
</dbReference>
<dbReference type="PANTHER" id="PTHR35005">
    <property type="entry name" value="3-DEHYDRO-SCYLLO-INOSOSE HYDROLASE"/>
    <property type="match status" value="1"/>
</dbReference>
<dbReference type="GO" id="GO:0009231">
    <property type="term" value="P:riboflavin biosynthetic process"/>
    <property type="evidence" value="ECO:0007669"/>
    <property type="project" value="TreeGrafter"/>
</dbReference>
<keyword evidence="3" id="KW-0378">Hydrolase</keyword>
<keyword evidence="4" id="KW-0862">Zinc</keyword>
<comment type="cofactor">
    <cofactor evidence="1">
        <name>Zn(2+)</name>
        <dbReference type="ChEBI" id="CHEBI:29105"/>
    </cofactor>
</comment>
<dbReference type="AlphaFoldDB" id="M0LVX2"/>
<evidence type="ECO:0008006" key="7">
    <source>
        <dbReference type="Google" id="ProtNLM"/>
    </source>
</evidence>
<dbReference type="eggNOG" id="arCOG04536">
    <property type="taxonomic scope" value="Archaea"/>
</dbReference>
<dbReference type="Pfam" id="PF02633">
    <property type="entry name" value="Creatininase"/>
    <property type="match status" value="1"/>
</dbReference>
<dbReference type="RefSeq" id="WP_007694240.1">
    <property type="nucleotide sequence ID" value="NZ_AJRK01000071.1"/>
</dbReference>
<evidence type="ECO:0000256" key="2">
    <source>
        <dbReference type="ARBA" id="ARBA00022723"/>
    </source>
</evidence>
<evidence type="ECO:0000313" key="6">
    <source>
        <dbReference type="Proteomes" id="UP000011566"/>
    </source>
</evidence>
<comment type="caution">
    <text evidence="5">The sequence shown here is derived from an EMBL/GenBank/DDBJ whole genome shotgun (WGS) entry which is preliminary data.</text>
</comment>
<evidence type="ECO:0000256" key="1">
    <source>
        <dbReference type="ARBA" id="ARBA00001947"/>
    </source>
</evidence>
<evidence type="ECO:0000256" key="3">
    <source>
        <dbReference type="ARBA" id="ARBA00022801"/>
    </source>
</evidence>
<name>M0LVX2_9EURY</name>
<organism evidence="5 6">
    <name type="scientific">Halococcus hamelinensis 100A6</name>
    <dbReference type="NCBI Taxonomy" id="1132509"/>
    <lineage>
        <taxon>Archaea</taxon>
        <taxon>Methanobacteriati</taxon>
        <taxon>Methanobacteriota</taxon>
        <taxon>Stenosarchaea group</taxon>
        <taxon>Halobacteria</taxon>
        <taxon>Halobacteriales</taxon>
        <taxon>Halococcaceae</taxon>
        <taxon>Halococcus</taxon>
    </lineage>
</organism>
<reference evidence="5 6" key="1">
    <citation type="journal article" date="2014" name="PLoS Genet.">
        <title>Phylogenetically driven sequencing of extremely halophilic archaea reveals strategies for static and dynamic osmo-response.</title>
        <authorList>
            <person name="Becker E.A."/>
            <person name="Seitzer P.M."/>
            <person name="Tritt A."/>
            <person name="Larsen D."/>
            <person name="Krusor M."/>
            <person name="Yao A.I."/>
            <person name="Wu D."/>
            <person name="Madern D."/>
            <person name="Eisen J.A."/>
            <person name="Darling A.E."/>
            <person name="Facciotti M.T."/>
        </authorList>
    </citation>
    <scope>NUCLEOTIDE SEQUENCE [LARGE SCALE GENOMIC DNA]</scope>
    <source>
        <strain evidence="5 6">100A6</strain>
    </source>
</reference>
<dbReference type="Gene3D" id="3.40.50.10310">
    <property type="entry name" value="Creatininase"/>
    <property type="match status" value="1"/>
</dbReference>
<gene>
    <name evidence="5" type="ORF">C447_12190</name>
</gene>
<evidence type="ECO:0000313" key="5">
    <source>
        <dbReference type="EMBL" id="EMA37732.1"/>
    </source>
</evidence>
<dbReference type="PANTHER" id="PTHR35005:SF1">
    <property type="entry name" value="2-AMINO-5-FORMYLAMINO-6-RIBOSYLAMINOPYRIMIDIN-4(3H)-ONE 5'-MONOPHOSPHATE DEFORMYLASE"/>
    <property type="match status" value="1"/>
</dbReference>
<dbReference type="InterPro" id="IPR024087">
    <property type="entry name" value="Creatininase-like_sf"/>
</dbReference>
<dbReference type="OrthoDB" id="46121at2157"/>
<sequence>MMFESTVLNDTVSLGAQSADSIVNTGSKSGSVLVLPVGSTEQHGKHLPVMTDTLLANSVATQSAEAVANDVPVLVAPPFWSGYSPHHLSLGGTLTGEFDDLLDLLCGIASTGLENEFDALVFVNGHGGNTPLIDAAVSEVGKTHPEVEVLGLTYFELVTDLVEAVRESDIGGMAHGGEFETSLMLHLYPELVDTETMPATYQDEQYELAGADLVVGGPVSVYRPFEQYSESGAIGAPEVANPETGDRLLDGATTALANLLQEVHQNNG</sequence>
<dbReference type="GO" id="GO:0046872">
    <property type="term" value="F:metal ion binding"/>
    <property type="evidence" value="ECO:0007669"/>
    <property type="project" value="UniProtKB-KW"/>
</dbReference>
<protein>
    <recommendedName>
        <fullName evidence="7">Creatininase</fullName>
    </recommendedName>
</protein>
<accession>M0LVX2</accession>